<organism evidence="9 10">
    <name type="scientific">Papiliotrema laurentii</name>
    <name type="common">Cryptococcus laurentii</name>
    <dbReference type="NCBI Taxonomy" id="5418"/>
    <lineage>
        <taxon>Eukaryota</taxon>
        <taxon>Fungi</taxon>
        <taxon>Dikarya</taxon>
        <taxon>Basidiomycota</taxon>
        <taxon>Agaricomycotina</taxon>
        <taxon>Tremellomycetes</taxon>
        <taxon>Tremellales</taxon>
        <taxon>Rhynchogastremaceae</taxon>
        <taxon>Papiliotrema</taxon>
    </lineage>
</organism>
<evidence type="ECO:0000313" key="9">
    <source>
        <dbReference type="EMBL" id="KAK1927192.1"/>
    </source>
</evidence>
<dbReference type="PANTHER" id="PTHR46174">
    <property type="entry name" value="CXXC-TYPE ZINC FINGER PROTEIN 1"/>
    <property type="match status" value="1"/>
</dbReference>
<comment type="subcellular location">
    <subcellularLocation>
        <location evidence="1">Nucleus</location>
    </subcellularLocation>
</comment>
<feature type="region of interest" description="Disordered" evidence="7">
    <location>
        <begin position="716"/>
        <end position="738"/>
    </location>
</feature>
<keyword evidence="4" id="KW-0862">Zinc</keyword>
<keyword evidence="10" id="KW-1185">Reference proteome</keyword>
<feature type="domain" description="PHD-type" evidence="8">
    <location>
        <begin position="416"/>
        <end position="470"/>
    </location>
</feature>
<feature type="compositionally biased region" description="Low complexity" evidence="7">
    <location>
        <begin position="342"/>
        <end position="357"/>
    </location>
</feature>
<dbReference type="Gene3D" id="3.30.40.10">
    <property type="entry name" value="Zinc/RING finger domain, C3HC4 (zinc finger)"/>
    <property type="match status" value="1"/>
</dbReference>
<feature type="compositionally biased region" description="Acidic residues" evidence="7">
    <location>
        <begin position="271"/>
        <end position="281"/>
    </location>
</feature>
<feature type="region of interest" description="Disordered" evidence="7">
    <location>
        <begin position="192"/>
        <end position="390"/>
    </location>
</feature>
<dbReference type="InterPro" id="IPR011011">
    <property type="entry name" value="Znf_FYVE_PHD"/>
</dbReference>
<dbReference type="InterPro" id="IPR019786">
    <property type="entry name" value="Zinc_finger_PHD-type_CS"/>
</dbReference>
<dbReference type="GO" id="GO:0048188">
    <property type="term" value="C:Set1C/COMPASS complex"/>
    <property type="evidence" value="ECO:0007669"/>
    <property type="project" value="InterPro"/>
</dbReference>
<name>A0AAD9FW55_PAPLA</name>
<dbReference type="InterPro" id="IPR019787">
    <property type="entry name" value="Znf_PHD-finger"/>
</dbReference>
<dbReference type="GO" id="GO:0045893">
    <property type="term" value="P:positive regulation of DNA-templated transcription"/>
    <property type="evidence" value="ECO:0007669"/>
    <property type="project" value="TreeGrafter"/>
</dbReference>
<feature type="compositionally biased region" description="Basic and acidic residues" evidence="7">
    <location>
        <begin position="248"/>
        <end position="270"/>
    </location>
</feature>
<feature type="compositionally biased region" description="Basic and acidic residues" evidence="7">
    <location>
        <begin position="74"/>
        <end position="88"/>
    </location>
</feature>
<keyword evidence="5" id="KW-0539">Nucleus</keyword>
<dbReference type="InterPro" id="IPR013083">
    <property type="entry name" value="Znf_RING/FYVE/PHD"/>
</dbReference>
<feature type="compositionally biased region" description="Polar residues" evidence="7">
    <location>
        <begin position="28"/>
        <end position="44"/>
    </location>
</feature>
<dbReference type="SUPFAM" id="SSF57903">
    <property type="entry name" value="FYVE/PHD zinc finger"/>
    <property type="match status" value="1"/>
</dbReference>
<dbReference type="PROSITE" id="PS01359">
    <property type="entry name" value="ZF_PHD_1"/>
    <property type="match status" value="1"/>
</dbReference>
<dbReference type="AlphaFoldDB" id="A0AAD9FW55"/>
<feature type="region of interest" description="Disordered" evidence="7">
    <location>
        <begin position="599"/>
        <end position="624"/>
    </location>
</feature>
<gene>
    <name evidence="9" type="ORF">DB88DRAFT_17043</name>
</gene>
<feature type="region of interest" description="Disordered" evidence="7">
    <location>
        <begin position="1"/>
        <end position="150"/>
    </location>
</feature>
<feature type="compositionally biased region" description="Low complexity" evidence="7">
    <location>
        <begin position="373"/>
        <end position="382"/>
    </location>
</feature>
<dbReference type="PANTHER" id="PTHR46174:SF1">
    <property type="entry name" value="CXXC-TYPE ZINC FINGER PROTEIN 1"/>
    <property type="match status" value="1"/>
</dbReference>
<evidence type="ECO:0000256" key="7">
    <source>
        <dbReference type="SAM" id="MobiDB-lite"/>
    </source>
</evidence>
<feature type="compositionally biased region" description="Low complexity" evidence="7">
    <location>
        <begin position="53"/>
        <end position="73"/>
    </location>
</feature>
<feature type="compositionally biased region" description="Basic and acidic residues" evidence="7">
    <location>
        <begin position="217"/>
        <end position="227"/>
    </location>
</feature>
<dbReference type="SMART" id="SM00249">
    <property type="entry name" value="PHD"/>
    <property type="match status" value="1"/>
</dbReference>
<evidence type="ECO:0000256" key="3">
    <source>
        <dbReference type="ARBA" id="ARBA00022771"/>
    </source>
</evidence>
<feature type="compositionally biased region" description="Polar residues" evidence="7">
    <location>
        <begin position="230"/>
        <end position="243"/>
    </location>
</feature>
<feature type="region of interest" description="Disordered" evidence="7">
    <location>
        <begin position="636"/>
        <end position="662"/>
    </location>
</feature>
<evidence type="ECO:0000256" key="6">
    <source>
        <dbReference type="PROSITE-ProRule" id="PRU00146"/>
    </source>
</evidence>
<dbReference type="PROSITE" id="PS50016">
    <property type="entry name" value="ZF_PHD_2"/>
    <property type="match status" value="1"/>
</dbReference>
<dbReference type="Proteomes" id="UP001182556">
    <property type="component" value="Unassembled WGS sequence"/>
</dbReference>
<accession>A0AAD9FW55</accession>
<dbReference type="GO" id="GO:0008270">
    <property type="term" value="F:zinc ion binding"/>
    <property type="evidence" value="ECO:0007669"/>
    <property type="project" value="UniProtKB-KW"/>
</dbReference>
<feature type="compositionally biased region" description="Polar residues" evidence="7">
    <location>
        <begin position="294"/>
        <end position="306"/>
    </location>
</feature>
<comment type="caution">
    <text evidence="9">The sequence shown here is derived from an EMBL/GenBank/DDBJ whole genome shotgun (WGS) entry which is preliminary data.</text>
</comment>
<evidence type="ECO:0000256" key="5">
    <source>
        <dbReference type="ARBA" id="ARBA00023242"/>
    </source>
</evidence>
<sequence>MPRSDEGGSPDPLDCIGDNDEVDFHMKSNGSRQSQDHGSASVGQVSPPRRRAGSSSPSSDPTAAPTAISAASTGHEDGPQPKKLRLDSSKPPSPSPQAHLTLAHKEPSNPIPPSSSDLPPDLPVPSEHAPAANEDNRLEVSGGSTTITSSEAVTILPPIASAEALSGESVTRADVVSEREILPTAHSLADSLETALKAPGPIQTKEESSAVPAVVESRSDTTSHHVSADAVSNSPRPLSSLDASTVEKGLEHIGQMEERASSPVREGSRNEEDEGEDEIDPEDHQMDVDETPAQGDTSGAETSQPVSQSNNPVSAPAPSSRATSPTKNRKKSNSKAKTDQGKPVSTASSTKTAPSSKKGAKGKGKTKVDDLKASASAASPSSTPGSNKARSVSVAESVPASVSAASEAAGLNEGTELYCLCRKVFDEEDEEGVMVGCDGCEGWFHPSCIKIPEEEVPLLDLYICPNCEKTTSQRTTWQKICKREGCDNSVTGRPSKYCSSTCAFQHMASQIPPQANNKLLRQLSAAFVGLPRPVLGISTIHHSATVPTKTPAADIQLEVAQQLAMVNLAIERVKKRQTLIEQVIAQCEGLAAVQVSATATNKPAKKKGAQRSGADDRPCGWSPRLLWDDQELSAWDGQPETGKLPLSEEQEDGATGEKGPRPALDICMNLRRRCDRHQGWQKTAPVSVEAELVQLERRKEMMEAQLERSKQCAENDAAANEARETMKRHLAGRAVPAV</sequence>
<evidence type="ECO:0000256" key="1">
    <source>
        <dbReference type="ARBA" id="ARBA00004123"/>
    </source>
</evidence>
<protein>
    <recommendedName>
        <fullName evidence="8">PHD-type domain-containing protein</fullName>
    </recommendedName>
</protein>
<evidence type="ECO:0000313" key="10">
    <source>
        <dbReference type="Proteomes" id="UP001182556"/>
    </source>
</evidence>
<keyword evidence="3 6" id="KW-0863">Zinc-finger</keyword>
<keyword evidence="2" id="KW-0479">Metal-binding</keyword>
<reference evidence="9" key="1">
    <citation type="submission" date="2023-02" db="EMBL/GenBank/DDBJ databases">
        <title>Identification and recombinant expression of a fungal hydrolase from Papiliotrema laurentii that hydrolyzes apple cutin and clears colloidal polyester polyurethane.</title>
        <authorList>
            <consortium name="DOE Joint Genome Institute"/>
            <person name="Roman V.A."/>
            <person name="Bojanowski C."/>
            <person name="Crable B.R."/>
            <person name="Wagner D.N."/>
            <person name="Hung C.S."/>
            <person name="Nadeau L.J."/>
            <person name="Schratz L."/>
            <person name="Haridas S."/>
            <person name="Pangilinan J."/>
            <person name="Lipzen A."/>
            <person name="Na H."/>
            <person name="Yan M."/>
            <person name="Ng V."/>
            <person name="Grigoriev I.V."/>
            <person name="Spatafora J.W."/>
            <person name="Barlow D."/>
            <person name="Biffinger J."/>
            <person name="Kelley-Loughnane N."/>
            <person name="Varaljay V.A."/>
            <person name="Crookes-Goodson W.J."/>
        </authorList>
    </citation>
    <scope>NUCLEOTIDE SEQUENCE</scope>
    <source>
        <strain evidence="9">5307AH</strain>
    </source>
</reference>
<dbReference type="InterPro" id="IPR037869">
    <property type="entry name" value="Spp1/CFP1"/>
</dbReference>
<evidence type="ECO:0000256" key="2">
    <source>
        <dbReference type="ARBA" id="ARBA00022723"/>
    </source>
</evidence>
<evidence type="ECO:0000256" key="4">
    <source>
        <dbReference type="ARBA" id="ARBA00022833"/>
    </source>
</evidence>
<dbReference type="EMBL" id="JAODAN010000001">
    <property type="protein sequence ID" value="KAK1927192.1"/>
    <property type="molecule type" value="Genomic_DNA"/>
</dbReference>
<evidence type="ECO:0000259" key="8">
    <source>
        <dbReference type="PROSITE" id="PS50016"/>
    </source>
</evidence>
<feature type="compositionally biased region" description="Low complexity" evidence="7">
    <location>
        <begin position="307"/>
        <end position="325"/>
    </location>
</feature>
<dbReference type="Pfam" id="PF00628">
    <property type="entry name" value="PHD"/>
    <property type="match status" value="1"/>
</dbReference>
<dbReference type="InterPro" id="IPR001965">
    <property type="entry name" value="Znf_PHD"/>
</dbReference>
<proteinExistence type="predicted"/>